<accession>A0A8T3V5G4</accession>
<reference evidence="2" key="1">
    <citation type="submission" date="2019-04" db="EMBL/GenBank/DDBJ databases">
        <title>Evolution of Biomass-Degrading Anaerobic Consortia Revealed by Metagenomics.</title>
        <authorList>
            <person name="Peng X."/>
        </authorList>
    </citation>
    <scope>NUCLEOTIDE SEQUENCE</scope>
    <source>
        <strain evidence="2">SIG18</strain>
    </source>
</reference>
<comment type="caution">
    <text evidence="2">The sequence shown here is derived from an EMBL/GenBank/DDBJ whole genome shotgun (WGS) entry which is preliminary data.</text>
</comment>
<evidence type="ECO:0000313" key="2">
    <source>
        <dbReference type="EMBL" id="MBE6501812.1"/>
    </source>
</evidence>
<dbReference type="Pfam" id="PF04021">
    <property type="entry name" value="Class_IIIsignal"/>
    <property type="match status" value="1"/>
</dbReference>
<dbReference type="AlphaFoldDB" id="A0A8T3V5G4"/>
<evidence type="ECO:0000313" key="3">
    <source>
        <dbReference type="Proteomes" id="UP000783037"/>
    </source>
</evidence>
<sequence length="61" mass="6835">MMDDKGQASAEFILLFGGIMVVVLLAIHMYNSYMKDLSGEIASKEVREFNGELNALGKYFK</sequence>
<name>A0A8T3V5G4_9EURY</name>
<gene>
    <name evidence="2" type="ORF">E7Z79_05165</name>
</gene>
<evidence type="ECO:0000256" key="1">
    <source>
        <dbReference type="SAM" id="Phobius"/>
    </source>
</evidence>
<dbReference type="InterPro" id="IPR007166">
    <property type="entry name" value="Class3_signal_pept_motif"/>
</dbReference>
<protein>
    <submittedName>
        <fullName evidence="2">Class III signal peptide-containing protein</fullName>
    </submittedName>
</protein>
<proteinExistence type="predicted"/>
<organism evidence="2 3">
    <name type="scientific">Methanobrevibacter thaueri</name>
    <dbReference type="NCBI Taxonomy" id="190975"/>
    <lineage>
        <taxon>Archaea</taxon>
        <taxon>Methanobacteriati</taxon>
        <taxon>Methanobacteriota</taxon>
        <taxon>Methanomada group</taxon>
        <taxon>Methanobacteria</taxon>
        <taxon>Methanobacteriales</taxon>
        <taxon>Methanobacteriaceae</taxon>
        <taxon>Methanobrevibacter</taxon>
    </lineage>
</organism>
<keyword evidence="1" id="KW-0472">Membrane</keyword>
<dbReference type="EMBL" id="SUTK01000018">
    <property type="protein sequence ID" value="MBE6501812.1"/>
    <property type="molecule type" value="Genomic_DNA"/>
</dbReference>
<keyword evidence="1" id="KW-1133">Transmembrane helix</keyword>
<feature type="transmembrane region" description="Helical" evidence="1">
    <location>
        <begin position="12"/>
        <end position="30"/>
    </location>
</feature>
<keyword evidence="1" id="KW-0812">Transmembrane</keyword>
<dbReference type="Proteomes" id="UP000783037">
    <property type="component" value="Unassembled WGS sequence"/>
</dbReference>